<evidence type="ECO:0000313" key="3">
    <source>
        <dbReference type="EMBL" id="SHI00479.1"/>
    </source>
</evidence>
<dbReference type="Pfam" id="PF13349">
    <property type="entry name" value="DUF4097"/>
    <property type="match status" value="1"/>
</dbReference>
<keyword evidence="4" id="KW-1185">Reference proteome</keyword>
<dbReference type="Proteomes" id="UP000184212">
    <property type="component" value="Unassembled WGS sequence"/>
</dbReference>
<dbReference type="EMBL" id="FQWQ01000006">
    <property type="protein sequence ID" value="SHI00479.1"/>
    <property type="molecule type" value="Genomic_DNA"/>
</dbReference>
<reference evidence="3 4" key="1">
    <citation type="submission" date="2016-11" db="EMBL/GenBank/DDBJ databases">
        <authorList>
            <person name="Jaros S."/>
            <person name="Januszkiewicz K."/>
            <person name="Wedrychowicz H."/>
        </authorList>
    </citation>
    <scope>NUCLEOTIDE SEQUENCE [LARGE SCALE GENOMIC DNA]</scope>
    <source>
        <strain evidence="3 4">DSM 24574</strain>
    </source>
</reference>
<keyword evidence="1" id="KW-0732">Signal</keyword>
<dbReference type="RefSeq" id="WP_073143219.1">
    <property type="nucleotide sequence ID" value="NZ_FQWQ01000006.1"/>
</dbReference>
<sequence length="286" mass="31430">MKNLILTLFAVTFASNLFAGEGDFHLDKEYKIDKAGLLELQTSDAKVFITGSTRGTAHVKIDRTITAKGWTWGSDDFKVEVKEENGNLIVQERQKGDHVAAIGYYMEVYRIEIEIPEGVSLKVRGDDGDYYIKNVNGAISLRMDDADAELAGCKGDRFEFRLDDGDIHMDQGRGSLEIDGDDADVEIYKANFTSIRADVDDGDLIIETSLANNGDYNIASQDGLISLNITGGGGQFEIRHDDGRVITEGAFKTLEDGEHETRLALANGTAKVNLKADDARVKLRAQ</sequence>
<proteinExistence type="predicted"/>
<dbReference type="OrthoDB" id="975970at2"/>
<dbReference type="InterPro" id="IPR025164">
    <property type="entry name" value="Toastrack_DUF4097"/>
</dbReference>
<organism evidence="3 4">
    <name type="scientific">Chryseolinea serpens</name>
    <dbReference type="NCBI Taxonomy" id="947013"/>
    <lineage>
        <taxon>Bacteria</taxon>
        <taxon>Pseudomonadati</taxon>
        <taxon>Bacteroidota</taxon>
        <taxon>Cytophagia</taxon>
        <taxon>Cytophagales</taxon>
        <taxon>Fulvivirgaceae</taxon>
        <taxon>Chryseolinea</taxon>
    </lineage>
</organism>
<feature type="domain" description="DUF4097" evidence="2">
    <location>
        <begin position="38"/>
        <end position="275"/>
    </location>
</feature>
<dbReference type="AlphaFoldDB" id="A0A1M5XL60"/>
<evidence type="ECO:0000313" key="4">
    <source>
        <dbReference type="Proteomes" id="UP000184212"/>
    </source>
</evidence>
<accession>A0A1M5XL60</accession>
<name>A0A1M5XL60_9BACT</name>
<gene>
    <name evidence="3" type="ORF">SAMN04488109_6691</name>
</gene>
<evidence type="ECO:0000256" key="1">
    <source>
        <dbReference type="SAM" id="SignalP"/>
    </source>
</evidence>
<protein>
    <submittedName>
        <fullName evidence="3">Putative adhesin</fullName>
    </submittedName>
</protein>
<feature type="chain" id="PRO_5012612721" evidence="1">
    <location>
        <begin position="20"/>
        <end position="286"/>
    </location>
</feature>
<evidence type="ECO:0000259" key="2">
    <source>
        <dbReference type="Pfam" id="PF13349"/>
    </source>
</evidence>
<feature type="signal peptide" evidence="1">
    <location>
        <begin position="1"/>
        <end position="19"/>
    </location>
</feature>
<dbReference type="STRING" id="947013.SAMN04488109_6691"/>